<accession>A0A4R0MSK8</accession>
<dbReference type="Proteomes" id="UP000292884">
    <property type="component" value="Unassembled WGS sequence"/>
</dbReference>
<proteinExistence type="predicted"/>
<dbReference type="AlphaFoldDB" id="A0A4R0MSK8"/>
<sequence>MIHHILNGDALAYSFHNSKITGDIIVFREALIDGNLSGDNLNDFWHSRAKYIGIPAAAYHNNVVKEFEKIMNAPDNSEFNLWFEYDLFCQVNMWFVISIINRLSIKKKVSIVYTSHLDKTNKQFWNGYGQANSTELVICFANRTLLDNTDLQLGQDLWTAYQSNNLDELIRLAKNQSSAFPYLQEVVEAHVDRFPKNGAKGRPEKVIDDIIQNGVTDFNDVFREFWNRESIYGFGDTQLKHLYDKVMHNR</sequence>
<name>A0A4R0MSK8_9SPHI</name>
<evidence type="ECO:0000313" key="2">
    <source>
        <dbReference type="Proteomes" id="UP000292884"/>
    </source>
</evidence>
<dbReference type="EMBL" id="SJSK01000004">
    <property type="protein sequence ID" value="TCC89192.1"/>
    <property type="molecule type" value="Genomic_DNA"/>
</dbReference>
<keyword evidence="2" id="KW-1185">Reference proteome</keyword>
<evidence type="ECO:0000313" key="1">
    <source>
        <dbReference type="EMBL" id="TCC89192.1"/>
    </source>
</evidence>
<organism evidence="1 2">
    <name type="scientific">Pedobacter frigiditerrae</name>
    <dbReference type="NCBI Taxonomy" id="2530452"/>
    <lineage>
        <taxon>Bacteria</taxon>
        <taxon>Pseudomonadati</taxon>
        <taxon>Bacteroidota</taxon>
        <taxon>Sphingobacteriia</taxon>
        <taxon>Sphingobacteriales</taxon>
        <taxon>Sphingobacteriaceae</taxon>
        <taxon>Pedobacter</taxon>
    </lineage>
</organism>
<protein>
    <submittedName>
        <fullName evidence="1">DUF1835 domain-containing protein</fullName>
    </submittedName>
</protein>
<dbReference type="RefSeq" id="WP_131554179.1">
    <property type="nucleotide sequence ID" value="NZ_SJSK01000004.1"/>
</dbReference>
<comment type="caution">
    <text evidence="1">The sequence shown here is derived from an EMBL/GenBank/DDBJ whole genome shotgun (WGS) entry which is preliminary data.</text>
</comment>
<dbReference type="OrthoDB" id="127805at2"/>
<gene>
    <name evidence="1" type="ORF">EZ428_15940</name>
</gene>
<reference evidence="1 2" key="1">
    <citation type="submission" date="2019-02" db="EMBL/GenBank/DDBJ databases">
        <title>Pedobacter sp. RP-1-13 sp. nov., isolated from Arctic soil.</title>
        <authorList>
            <person name="Dahal R.H."/>
        </authorList>
    </citation>
    <scope>NUCLEOTIDE SEQUENCE [LARGE SCALE GENOMIC DNA]</scope>
    <source>
        <strain evidence="1 2">RP-1-13</strain>
    </source>
</reference>